<name>E6ZN09_SPORE</name>
<gene>
    <name evidence="3" type="ORF">sr14899</name>
</gene>
<feature type="compositionally biased region" description="Pro residues" evidence="2">
    <location>
        <begin position="228"/>
        <end position="242"/>
    </location>
</feature>
<dbReference type="EMBL" id="FQ311432">
    <property type="protein sequence ID" value="CBQ68616.1"/>
    <property type="molecule type" value="Genomic_DNA"/>
</dbReference>
<evidence type="ECO:0000256" key="1">
    <source>
        <dbReference type="SAM" id="Coils"/>
    </source>
</evidence>
<feature type="region of interest" description="Disordered" evidence="2">
    <location>
        <begin position="311"/>
        <end position="334"/>
    </location>
</feature>
<feature type="region of interest" description="Disordered" evidence="2">
    <location>
        <begin position="428"/>
        <end position="478"/>
    </location>
</feature>
<feature type="region of interest" description="Disordered" evidence="2">
    <location>
        <begin position="390"/>
        <end position="416"/>
    </location>
</feature>
<dbReference type="AlphaFoldDB" id="E6ZN09"/>
<feature type="compositionally biased region" description="Polar residues" evidence="2">
    <location>
        <begin position="317"/>
        <end position="329"/>
    </location>
</feature>
<feature type="coiled-coil region" evidence="1">
    <location>
        <begin position="178"/>
        <end position="205"/>
    </location>
</feature>
<keyword evidence="1" id="KW-0175">Coiled coil</keyword>
<dbReference type="eggNOG" id="ENOG502TGHR">
    <property type="taxonomic scope" value="Eukaryota"/>
</dbReference>
<dbReference type="OrthoDB" id="2555956at2759"/>
<sequence>MQAFLSDYSRSDDESEATYDSSATAISTRYLAADHKVRALHRYVSDTHLRAQHRDYTLDLPPSPHRPTPRRQAIVEPSTYPHSLAGRAAQHATILKAGTYLEMFPMPNPRAANGVQRRADLAPPEVEELDVTRDGGAMEAAWDDESCIDGFMPRVDASERFAEQDADEVGAMQDRFEVDALRRQVEQLQMALQLQSQQLARVESEKQVHLRPRLSQRSQQASLLTQAPPTPPPTGPLPPPQQSPRRAMQSVQPVSMHAALLKARPSTASAAPMPFASTHYAAVPTPSEAVHRSYYERPATASTISHLFADRHEAETSHSISPSPSTNPTLVDGDRFDHLNRKVAELEMLIEAINVNCAAAVPAPQSVPVNRVVSRAASTPDSAAFQFNTTHAPSLTPASSIRSSSSTIPTPKETKGGKLAAALGLKKSAASSSGSSVNETAATRVSWSRKRTEKVAQPKAKVRQGPGRGRMVIREPAA</sequence>
<feature type="compositionally biased region" description="Low complexity" evidence="2">
    <location>
        <begin position="393"/>
        <end position="416"/>
    </location>
</feature>
<keyword evidence="4" id="KW-1185">Reference proteome</keyword>
<feature type="region of interest" description="Disordered" evidence="2">
    <location>
        <begin position="1"/>
        <end position="21"/>
    </location>
</feature>
<organism evidence="3 4">
    <name type="scientific">Sporisorium reilianum (strain SRZ2)</name>
    <name type="common">Maize head smut fungus</name>
    <dbReference type="NCBI Taxonomy" id="999809"/>
    <lineage>
        <taxon>Eukaryota</taxon>
        <taxon>Fungi</taxon>
        <taxon>Dikarya</taxon>
        <taxon>Basidiomycota</taxon>
        <taxon>Ustilaginomycotina</taxon>
        <taxon>Ustilaginomycetes</taxon>
        <taxon>Ustilaginales</taxon>
        <taxon>Ustilaginaceae</taxon>
        <taxon>Sporisorium</taxon>
    </lineage>
</organism>
<feature type="compositionally biased region" description="Polar residues" evidence="2">
    <location>
        <begin position="437"/>
        <end position="446"/>
    </location>
</feature>
<proteinExistence type="predicted"/>
<dbReference type="Proteomes" id="UP000008867">
    <property type="component" value="Chromosome 11"/>
</dbReference>
<dbReference type="HOGENOM" id="CLU_560430_0_0_1"/>
<feature type="region of interest" description="Disordered" evidence="2">
    <location>
        <begin position="206"/>
        <end position="256"/>
    </location>
</feature>
<dbReference type="VEuPathDB" id="FungiDB:sr14899"/>
<accession>E6ZN09</accession>
<reference evidence="3 4" key="1">
    <citation type="journal article" date="2010" name="Science">
        <title>Pathogenicity determinants in smut fungi revealed by genome comparison.</title>
        <authorList>
            <person name="Schirawski J."/>
            <person name="Mannhaupt G."/>
            <person name="Muench K."/>
            <person name="Brefort T."/>
            <person name="Schipper K."/>
            <person name="Doehlemann G."/>
            <person name="Di Stasio M."/>
            <person name="Roessel N."/>
            <person name="Mendoza-Mendoza A."/>
            <person name="Pester D."/>
            <person name="Mueller O."/>
            <person name="Winterberg B."/>
            <person name="Meyer E."/>
            <person name="Ghareeb H."/>
            <person name="Wollenberg T."/>
            <person name="Muensterkoetter M."/>
            <person name="Wong P."/>
            <person name="Walter M."/>
            <person name="Stukenbrock E."/>
            <person name="Gueldener U."/>
            <person name="Kahmann R."/>
        </authorList>
    </citation>
    <scope>NUCLEOTIDE SEQUENCE [LARGE SCALE GENOMIC DNA]</scope>
    <source>
        <strain evidence="4">SRZ2</strain>
    </source>
</reference>
<protein>
    <submittedName>
        <fullName evidence="3">Uncharacterized protein</fullName>
    </submittedName>
</protein>
<evidence type="ECO:0000313" key="3">
    <source>
        <dbReference type="EMBL" id="CBQ68616.1"/>
    </source>
</evidence>
<evidence type="ECO:0000313" key="4">
    <source>
        <dbReference type="Proteomes" id="UP000008867"/>
    </source>
</evidence>
<evidence type="ECO:0000256" key="2">
    <source>
        <dbReference type="SAM" id="MobiDB-lite"/>
    </source>
</evidence>